<dbReference type="Pfam" id="PF00561">
    <property type="entry name" value="Abhydrolase_1"/>
    <property type="match status" value="1"/>
</dbReference>
<sequence length="294" mass="31790">MNRTNAERTHADRSAVGRPEATLSQGTVEYEDAGTGDPILFVHGAFVDGGLWRNVAGPLSERFRCLVPTLPLGGHDVPMDPGADLTPSGLADLLAEFLDDVGVERVTLVGNDTGGAICQVFLAAYPERVERLVLTNCDAFDNFPPAAARPFTWGARIPGATGLFARALRSATARRLAFGLLAKHPIEPAVLDAYTDSLRTNAAVRRDLREVLLGVSSRYTEAAAEAFPSFDGPVLVAWGVDDPVFPLDDAERLVERFPNARLERIEDSYAFVSEDHPERLVELMTEFLGATVTA</sequence>
<evidence type="ECO:0000259" key="2">
    <source>
        <dbReference type="Pfam" id="PF00561"/>
    </source>
</evidence>
<evidence type="ECO:0000313" key="4">
    <source>
        <dbReference type="Proteomes" id="UP000198531"/>
    </source>
</evidence>
<evidence type="ECO:0000256" key="1">
    <source>
        <dbReference type="SAM" id="MobiDB-lite"/>
    </source>
</evidence>
<organism evidence="3 4">
    <name type="scientific">Halogeometricum rufum</name>
    <dbReference type="NCBI Taxonomy" id="553469"/>
    <lineage>
        <taxon>Archaea</taxon>
        <taxon>Methanobacteriati</taxon>
        <taxon>Methanobacteriota</taxon>
        <taxon>Stenosarchaea group</taxon>
        <taxon>Halobacteria</taxon>
        <taxon>Halobacteriales</taxon>
        <taxon>Haloferacaceae</taxon>
        <taxon>Halogeometricum</taxon>
    </lineage>
</organism>
<dbReference type="OrthoDB" id="9890at2157"/>
<dbReference type="SUPFAM" id="SSF53474">
    <property type="entry name" value="alpha/beta-Hydrolases"/>
    <property type="match status" value="1"/>
</dbReference>
<dbReference type="InterPro" id="IPR029058">
    <property type="entry name" value="AB_hydrolase_fold"/>
</dbReference>
<dbReference type="STRING" id="553469.SAMN04487947_4217"/>
<reference evidence="4" key="1">
    <citation type="submission" date="2016-10" db="EMBL/GenBank/DDBJ databases">
        <authorList>
            <person name="Varghese N."/>
            <person name="Submissions S."/>
        </authorList>
    </citation>
    <scope>NUCLEOTIDE SEQUENCE [LARGE SCALE GENOMIC DNA]</scope>
    <source>
        <strain evidence="4">CGMCC 1.7736</strain>
    </source>
</reference>
<name>A0A1I6JAD0_9EURY</name>
<gene>
    <name evidence="3" type="ORF">SAMN04487947_4217</name>
</gene>
<dbReference type="EMBL" id="FOYT01000007">
    <property type="protein sequence ID" value="SFR75953.1"/>
    <property type="molecule type" value="Genomic_DNA"/>
</dbReference>
<evidence type="ECO:0000313" key="3">
    <source>
        <dbReference type="EMBL" id="SFR75953.1"/>
    </source>
</evidence>
<dbReference type="PANTHER" id="PTHR43194:SF2">
    <property type="entry name" value="PEROXISOMAL MEMBRANE PROTEIN LPX1"/>
    <property type="match status" value="1"/>
</dbReference>
<dbReference type="PRINTS" id="PR00111">
    <property type="entry name" value="ABHYDROLASE"/>
</dbReference>
<keyword evidence="4" id="KW-1185">Reference proteome</keyword>
<protein>
    <submittedName>
        <fullName evidence="3">Pimeloyl-ACP methyl ester carboxylesterase</fullName>
    </submittedName>
</protein>
<dbReference type="Proteomes" id="UP000198531">
    <property type="component" value="Unassembled WGS sequence"/>
</dbReference>
<dbReference type="RefSeq" id="WP_177232726.1">
    <property type="nucleotide sequence ID" value="NZ_FOYT01000007.1"/>
</dbReference>
<feature type="compositionally biased region" description="Basic and acidic residues" evidence="1">
    <location>
        <begin position="1"/>
        <end position="15"/>
    </location>
</feature>
<proteinExistence type="predicted"/>
<feature type="domain" description="AB hydrolase-1" evidence="2">
    <location>
        <begin position="38"/>
        <end position="277"/>
    </location>
</feature>
<accession>A0A1I6JAD0</accession>
<dbReference type="InterPro" id="IPR000073">
    <property type="entry name" value="AB_hydrolase_1"/>
</dbReference>
<dbReference type="PANTHER" id="PTHR43194">
    <property type="entry name" value="HYDROLASE ALPHA/BETA FOLD FAMILY"/>
    <property type="match status" value="1"/>
</dbReference>
<dbReference type="Gene3D" id="3.40.50.1820">
    <property type="entry name" value="alpha/beta hydrolase"/>
    <property type="match status" value="1"/>
</dbReference>
<dbReference type="InterPro" id="IPR050228">
    <property type="entry name" value="Carboxylesterase_BioH"/>
</dbReference>
<dbReference type="AlphaFoldDB" id="A0A1I6JAD0"/>
<feature type="region of interest" description="Disordered" evidence="1">
    <location>
        <begin position="1"/>
        <end position="25"/>
    </location>
</feature>